<dbReference type="InterPro" id="IPR051125">
    <property type="entry name" value="ABC-4/HrtB_transporter"/>
</dbReference>
<evidence type="ECO:0000256" key="7">
    <source>
        <dbReference type="SAM" id="Phobius"/>
    </source>
</evidence>
<sequence length="413" mass="44151">MSSIARRNLFEDIPRFLVAQAGIMFAVSLVTIQTGVLSGFIRSVGTLVDHANADIWVANQDMVQLELTLPMPASHLNLAQRVPGVERVEPLVMGGGTWRSPGGEINLVRVFGFEPEGQLFSDFRMTAGSVSNLKQPFTVMVDESTLDSLGIQQVNDTATLGSLGLKLVGLTQASQSITSSPYLFTSIENAKAFSTSGLTASLNCRLQNGEFSCTNVYQKSPDANPASSQPTPLSATDPISYILVRAKPGEDIQALKQRLEQALPGTLAVTQAEMASRTRSFWVRRTGVGFILGLGATVGVIVGVVIVGQILYSSVSDHMKEFATLKAMGVSDKVVYGIIIRQALWMGLLGYLPSLALCLGLGAWTFQTQGIMILITPLTAAGVLGLTIFMCVGSAMFAIQKITRVDPAIVFKS</sequence>
<evidence type="ECO:0000259" key="8">
    <source>
        <dbReference type="Pfam" id="PF02687"/>
    </source>
</evidence>
<evidence type="ECO:0000256" key="6">
    <source>
        <dbReference type="ARBA" id="ARBA00023136"/>
    </source>
</evidence>
<dbReference type="GO" id="GO:0005886">
    <property type="term" value="C:plasma membrane"/>
    <property type="evidence" value="ECO:0007669"/>
    <property type="project" value="UniProtKB-SubCell"/>
</dbReference>
<feature type="transmembrane region" description="Helical" evidence="7">
    <location>
        <begin position="371"/>
        <end position="399"/>
    </location>
</feature>
<keyword evidence="5 7" id="KW-1133">Transmembrane helix</keyword>
<dbReference type="InterPro" id="IPR025857">
    <property type="entry name" value="MacB_PCD"/>
</dbReference>
<evidence type="ECO:0000259" key="9">
    <source>
        <dbReference type="Pfam" id="PF12704"/>
    </source>
</evidence>
<dbReference type="PANTHER" id="PTHR43738:SF1">
    <property type="entry name" value="HEMIN TRANSPORT SYSTEM PERMEASE PROTEIN HRTB-RELATED"/>
    <property type="match status" value="1"/>
</dbReference>
<feature type="transmembrane region" description="Helical" evidence="7">
    <location>
        <begin position="343"/>
        <end position="365"/>
    </location>
</feature>
<dbReference type="InterPro" id="IPR003838">
    <property type="entry name" value="ABC3_permease_C"/>
</dbReference>
<name>A0AA97AMQ2_9CYAN</name>
<accession>A0AA97AMQ2</accession>
<dbReference type="RefSeq" id="WP_316432146.1">
    <property type="nucleotide sequence ID" value="NZ_CP053586.1"/>
</dbReference>
<evidence type="ECO:0000256" key="5">
    <source>
        <dbReference type="ARBA" id="ARBA00022989"/>
    </source>
</evidence>
<dbReference type="EMBL" id="CP053586">
    <property type="protein sequence ID" value="WNZ25952.1"/>
    <property type="molecule type" value="Genomic_DNA"/>
</dbReference>
<evidence type="ECO:0000256" key="3">
    <source>
        <dbReference type="ARBA" id="ARBA00022475"/>
    </source>
</evidence>
<evidence type="ECO:0000256" key="2">
    <source>
        <dbReference type="ARBA" id="ARBA00022448"/>
    </source>
</evidence>
<dbReference type="Pfam" id="PF02687">
    <property type="entry name" value="FtsX"/>
    <property type="match status" value="1"/>
</dbReference>
<evidence type="ECO:0000313" key="10">
    <source>
        <dbReference type="EMBL" id="WNZ25952.1"/>
    </source>
</evidence>
<feature type="transmembrane region" description="Helical" evidence="7">
    <location>
        <begin position="21"/>
        <end position="41"/>
    </location>
</feature>
<evidence type="ECO:0000256" key="4">
    <source>
        <dbReference type="ARBA" id="ARBA00022692"/>
    </source>
</evidence>
<protein>
    <submittedName>
        <fullName evidence="10">FtsX-like permease family protein</fullName>
    </submittedName>
</protein>
<feature type="transmembrane region" description="Helical" evidence="7">
    <location>
        <begin position="287"/>
        <end position="312"/>
    </location>
</feature>
<dbReference type="PANTHER" id="PTHR43738">
    <property type="entry name" value="ABC TRANSPORTER, MEMBRANE PROTEIN"/>
    <property type="match status" value="1"/>
</dbReference>
<proteinExistence type="predicted"/>
<feature type="domain" description="MacB-like periplasmic core" evidence="9">
    <location>
        <begin position="21"/>
        <end position="261"/>
    </location>
</feature>
<keyword evidence="6 7" id="KW-0472">Membrane</keyword>
<keyword evidence="3" id="KW-1003">Cell membrane</keyword>
<keyword evidence="2" id="KW-0813">Transport</keyword>
<feature type="domain" description="ABC3 transporter permease C-terminal" evidence="8">
    <location>
        <begin position="296"/>
        <end position="407"/>
    </location>
</feature>
<dbReference type="AlphaFoldDB" id="A0AA97AMQ2"/>
<dbReference type="InterPro" id="IPR005891">
    <property type="entry name" value="DevC"/>
</dbReference>
<gene>
    <name evidence="10" type="ORF">HJG54_26070</name>
</gene>
<dbReference type="Pfam" id="PF12704">
    <property type="entry name" value="MacB_PCD"/>
    <property type="match status" value="1"/>
</dbReference>
<reference evidence="10" key="1">
    <citation type="submission" date="2020-05" db="EMBL/GenBank/DDBJ databases">
        <authorList>
            <person name="Zhu T."/>
            <person name="Keshari N."/>
            <person name="Lu X."/>
        </authorList>
    </citation>
    <scope>NUCLEOTIDE SEQUENCE</scope>
    <source>
        <strain evidence="10">NK1-12</strain>
    </source>
</reference>
<keyword evidence="4 7" id="KW-0812">Transmembrane</keyword>
<dbReference type="PIRSF" id="PIRSF031773">
    <property type="entry name" value="DevC"/>
    <property type="match status" value="1"/>
</dbReference>
<organism evidence="10">
    <name type="scientific">Leptolyngbya sp. NK1-12</name>
    <dbReference type="NCBI Taxonomy" id="2547451"/>
    <lineage>
        <taxon>Bacteria</taxon>
        <taxon>Bacillati</taxon>
        <taxon>Cyanobacteriota</taxon>
        <taxon>Cyanophyceae</taxon>
        <taxon>Leptolyngbyales</taxon>
        <taxon>Leptolyngbyaceae</taxon>
        <taxon>Leptolyngbya group</taxon>
        <taxon>Leptolyngbya</taxon>
    </lineage>
</organism>
<evidence type="ECO:0000256" key="1">
    <source>
        <dbReference type="ARBA" id="ARBA00004651"/>
    </source>
</evidence>
<comment type="subcellular location">
    <subcellularLocation>
        <location evidence="1">Cell membrane</location>
        <topology evidence="1">Multi-pass membrane protein</topology>
    </subcellularLocation>
</comment>